<dbReference type="GO" id="GO:0003934">
    <property type="term" value="F:GTP cyclohydrolase I activity"/>
    <property type="evidence" value="ECO:0007669"/>
    <property type="project" value="UniProtKB-EC"/>
</dbReference>
<keyword evidence="8" id="KW-0783">Tetrahydrobiopterin biosynthesis</keyword>
<dbReference type="GO" id="GO:0005737">
    <property type="term" value="C:cytoplasm"/>
    <property type="evidence" value="ECO:0007669"/>
    <property type="project" value="TreeGrafter"/>
</dbReference>
<evidence type="ECO:0000259" key="12">
    <source>
        <dbReference type="Pfam" id="PF01227"/>
    </source>
</evidence>
<reference evidence="13 14" key="2">
    <citation type="submission" date="2018-11" db="EMBL/GenBank/DDBJ databases">
        <authorList>
            <consortium name="Pathogen Informatics"/>
        </authorList>
    </citation>
    <scope>NUCLEOTIDE SEQUENCE [LARGE SCALE GENOMIC DNA]</scope>
</reference>
<keyword evidence="9" id="KW-0342">GTP-binding</keyword>
<gene>
    <name evidence="13" type="ORF">TTAC_LOCUS7047</name>
</gene>
<evidence type="ECO:0000313" key="15">
    <source>
        <dbReference type="WBParaSite" id="TTAC_0000706201-mRNA-1"/>
    </source>
</evidence>
<dbReference type="SUPFAM" id="SSF55620">
    <property type="entry name" value="Tetrahydrobiopterin biosynthesis enzymes-like"/>
    <property type="match status" value="1"/>
</dbReference>
<dbReference type="GO" id="GO:0005525">
    <property type="term" value="F:GTP binding"/>
    <property type="evidence" value="ECO:0007669"/>
    <property type="project" value="UniProtKB-KW"/>
</dbReference>
<comment type="pathway">
    <text evidence="2">Cofactor biosynthesis; 7,8-dihydroneopterin triphosphate biosynthesis; 7,8-dihydroneopterin triphosphate from GTP: step 1/1.</text>
</comment>
<keyword evidence="7" id="KW-0378">Hydrolase</keyword>
<dbReference type="InterPro" id="IPR043133">
    <property type="entry name" value="GTP-CH-I_C/QueF"/>
</dbReference>
<evidence type="ECO:0000256" key="1">
    <source>
        <dbReference type="ARBA" id="ARBA00001052"/>
    </source>
</evidence>
<dbReference type="InterPro" id="IPR018234">
    <property type="entry name" value="GTP_CycHdrlase_I_CS"/>
</dbReference>
<protein>
    <recommendedName>
        <fullName evidence="5">GTP cyclohydrolase 1</fullName>
        <ecNumber evidence="4">3.5.4.16</ecNumber>
    </recommendedName>
    <alternativeName>
        <fullName evidence="10">GTP cyclohydrolase I</fullName>
    </alternativeName>
</protein>
<dbReference type="HAMAP" id="MF_00223">
    <property type="entry name" value="FolE"/>
    <property type="match status" value="1"/>
</dbReference>
<evidence type="ECO:0000256" key="3">
    <source>
        <dbReference type="ARBA" id="ARBA00008085"/>
    </source>
</evidence>
<dbReference type="Proteomes" id="UP000274429">
    <property type="component" value="Unassembled WGS sequence"/>
</dbReference>
<dbReference type="GO" id="GO:0046654">
    <property type="term" value="P:tetrahydrofolate biosynthetic process"/>
    <property type="evidence" value="ECO:0007669"/>
    <property type="project" value="InterPro"/>
</dbReference>
<evidence type="ECO:0000313" key="13">
    <source>
        <dbReference type="EMBL" id="VDM31353.1"/>
    </source>
</evidence>
<sequence length="308" mass="35020">MLRYSVLHVLKMFHDYESTNTIETSAIDKRIAIPNDDMLERHQRFKRGETTTSLVYVLPFDGRLKSRSLCKAEPQKSVDSSVPSRQGSLASNETDKPVGVISSSSLQLVDYQRDFTPTLLRAHRLDQLSEAYANILSAVGENIQRPGLLRTPERAAKALLYFTKGYEERVSDVLNDAIFDEDYDKLVVVRDIEMFSMCEHHMIPFMGRVSVGYLPNGKVIGLSKIARIVEVFSRRLQVQERLTHQIAEALMTALRPRGVGVLVEATHMCMVMRGVQKVNAFTVTSVMMGEMEEDAKYRREFLMMIGKH</sequence>
<dbReference type="EC" id="3.5.4.16" evidence="4"/>
<evidence type="ECO:0000256" key="11">
    <source>
        <dbReference type="SAM" id="MobiDB-lite"/>
    </source>
</evidence>
<dbReference type="GO" id="GO:0008270">
    <property type="term" value="F:zinc ion binding"/>
    <property type="evidence" value="ECO:0007669"/>
    <property type="project" value="TreeGrafter"/>
</dbReference>
<dbReference type="PANTHER" id="PTHR11109">
    <property type="entry name" value="GTP CYCLOHYDROLASE I"/>
    <property type="match status" value="1"/>
</dbReference>
<dbReference type="FunFam" id="3.30.1130.10:FF:000012">
    <property type="entry name" value="GTP cyclohydrolase 1"/>
    <property type="match status" value="1"/>
</dbReference>
<evidence type="ECO:0000256" key="10">
    <source>
        <dbReference type="ARBA" id="ARBA00030854"/>
    </source>
</evidence>
<keyword evidence="14" id="KW-1185">Reference proteome</keyword>
<comment type="catalytic activity">
    <reaction evidence="1">
        <text>GTP + H2O = 7,8-dihydroneopterin 3'-triphosphate + formate + H(+)</text>
        <dbReference type="Rhea" id="RHEA:17473"/>
        <dbReference type="ChEBI" id="CHEBI:15377"/>
        <dbReference type="ChEBI" id="CHEBI:15378"/>
        <dbReference type="ChEBI" id="CHEBI:15740"/>
        <dbReference type="ChEBI" id="CHEBI:37565"/>
        <dbReference type="ChEBI" id="CHEBI:58462"/>
        <dbReference type="EC" id="3.5.4.16"/>
    </reaction>
</comment>
<dbReference type="OrthoDB" id="4966at2759"/>
<accession>A0A0R3X1I0</accession>
<dbReference type="FunFam" id="1.10.286.10:FF:000003">
    <property type="entry name" value="GTP cyclohydrolase 1"/>
    <property type="match status" value="1"/>
</dbReference>
<dbReference type="NCBIfam" id="NF006826">
    <property type="entry name" value="PRK09347.1-3"/>
    <property type="match status" value="1"/>
</dbReference>
<keyword evidence="6" id="KW-0547">Nucleotide-binding</keyword>
<dbReference type="InterPro" id="IPR001474">
    <property type="entry name" value="GTP_CycHdrlase_I"/>
</dbReference>
<dbReference type="EMBL" id="UYWX01020341">
    <property type="protein sequence ID" value="VDM31353.1"/>
    <property type="molecule type" value="Genomic_DNA"/>
</dbReference>
<dbReference type="WBParaSite" id="TTAC_0000706201-mRNA-1">
    <property type="protein sequence ID" value="TTAC_0000706201-mRNA-1"/>
    <property type="gene ID" value="TTAC_0000706201"/>
</dbReference>
<dbReference type="UniPathway" id="UPA00848">
    <property type="reaction ID" value="UER00151"/>
</dbReference>
<evidence type="ECO:0000313" key="14">
    <source>
        <dbReference type="Proteomes" id="UP000274429"/>
    </source>
</evidence>
<comment type="similarity">
    <text evidence="3">Belongs to the GTP cyclohydrolase I family.</text>
</comment>
<dbReference type="NCBIfam" id="TIGR00063">
    <property type="entry name" value="folE"/>
    <property type="match status" value="1"/>
</dbReference>
<dbReference type="STRING" id="6205.A0A0R3X1I0"/>
<evidence type="ECO:0000256" key="4">
    <source>
        <dbReference type="ARBA" id="ARBA00012715"/>
    </source>
</evidence>
<evidence type="ECO:0000256" key="5">
    <source>
        <dbReference type="ARBA" id="ARBA00017272"/>
    </source>
</evidence>
<dbReference type="Gene3D" id="1.10.286.10">
    <property type="match status" value="1"/>
</dbReference>
<dbReference type="InterPro" id="IPR020602">
    <property type="entry name" value="GTP_CycHdrlase_I_dom"/>
</dbReference>
<dbReference type="NCBIfam" id="NF006825">
    <property type="entry name" value="PRK09347.1-2"/>
    <property type="match status" value="1"/>
</dbReference>
<reference evidence="15" key="1">
    <citation type="submission" date="2017-02" db="UniProtKB">
        <authorList>
            <consortium name="WormBaseParasite"/>
        </authorList>
    </citation>
    <scope>IDENTIFICATION</scope>
</reference>
<organism evidence="15">
    <name type="scientific">Hydatigena taeniaeformis</name>
    <name type="common">Feline tapeworm</name>
    <name type="synonym">Taenia taeniaeformis</name>
    <dbReference type="NCBI Taxonomy" id="6205"/>
    <lineage>
        <taxon>Eukaryota</taxon>
        <taxon>Metazoa</taxon>
        <taxon>Spiralia</taxon>
        <taxon>Lophotrochozoa</taxon>
        <taxon>Platyhelminthes</taxon>
        <taxon>Cestoda</taxon>
        <taxon>Eucestoda</taxon>
        <taxon>Cyclophyllidea</taxon>
        <taxon>Taeniidae</taxon>
        <taxon>Hydatigera</taxon>
    </lineage>
</organism>
<dbReference type="PROSITE" id="PS00860">
    <property type="entry name" value="GTP_CYCLOHYDROL_1_2"/>
    <property type="match status" value="1"/>
</dbReference>
<evidence type="ECO:0000256" key="2">
    <source>
        <dbReference type="ARBA" id="ARBA00005080"/>
    </source>
</evidence>
<dbReference type="AlphaFoldDB" id="A0A0R3X1I0"/>
<feature type="region of interest" description="Disordered" evidence="11">
    <location>
        <begin position="75"/>
        <end position="96"/>
    </location>
</feature>
<evidence type="ECO:0000256" key="8">
    <source>
        <dbReference type="ARBA" id="ARBA00023007"/>
    </source>
</evidence>
<feature type="domain" description="GTP cyclohydrolase I" evidence="12">
    <location>
        <begin position="129"/>
        <end position="305"/>
    </location>
</feature>
<evidence type="ECO:0000256" key="9">
    <source>
        <dbReference type="ARBA" id="ARBA00023134"/>
    </source>
</evidence>
<evidence type="ECO:0000256" key="7">
    <source>
        <dbReference type="ARBA" id="ARBA00022801"/>
    </source>
</evidence>
<proteinExistence type="inferred from homology"/>
<dbReference type="PANTHER" id="PTHR11109:SF7">
    <property type="entry name" value="GTP CYCLOHYDROLASE 1"/>
    <property type="match status" value="1"/>
</dbReference>
<dbReference type="GO" id="GO:0006729">
    <property type="term" value="P:tetrahydrobiopterin biosynthetic process"/>
    <property type="evidence" value="ECO:0007669"/>
    <property type="project" value="UniProtKB-KW"/>
</dbReference>
<dbReference type="CDD" id="cd00642">
    <property type="entry name" value="GTP_cyclohydro1"/>
    <property type="match status" value="1"/>
</dbReference>
<dbReference type="Gene3D" id="3.30.1130.10">
    <property type="match status" value="1"/>
</dbReference>
<name>A0A0R3X1I0_HYDTA</name>
<evidence type="ECO:0000256" key="6">
    <source>
        <dbReference type="ARBA" id="ARBA00022741"/>
    </source>
</evidence>
<dbReference type="InterPro" id="IPR043134">
    <property type="entry name" value="GTP-CH-I_N"/>
</dbReference>
<feature type="compositionally biased region" description="Polar residues" evidence="11">
    <location>
        <begin position="77"/>
        <end position="92"/>
    </location>
</feature>
<dbReference type="Pfam" id="PF01227">
    <property type="entry name" value="GTP_cyclohydroI"/>
    <property type="match status" value="1"/>
</dbReference>